<keyword evidence="4" id="KW-1185">Reference proteome</keyword>
<dbReference type="NCBIfam" id="TIGR00095">
    <property type="entry name" value="16S rRNA (guanine(966)-N(2))-methyltransferase RsmD"/>
    <property type="match status" value="1"/>
</dbReference>
<reference evidence="3 4" key="1">
    <citation type="submission" date="2021-03" db="EMBL/GenBank/DDBJ databases">
        <title>Winogradskyella sp. nov., isolated from costal sediment.</title>
        <authorList>
            <person name="Gao C."/>
        </authorList>
    </citation>
    <scope>NUCLEOTIDE SEQUENCE [LARGE SCALE GENOMIC DNA]</scope>
    <source>
        <strain evidence="3 4">DF17</strain>
    </source>
</reference>
<protein>
    <submittedName>
        <fullName evidence="3">16S rRNA (Guanine(966)-N(2))-methyltransferase RsmD</fullName>
        <ecNumber evidence="3">2.1.1.171</ecNumber>
    </submittedName>
</protein>
<dbReference type="PROSITE" id="PS00092">
    <property type="entry name" value="N6_MTASE"/>
    <property type="match status" value="1"/>
</dbReference>
<dbReference type="PANTHER" id="PTHR43542:SF1">
    <property type="entry name" value="METHYLTRANSFERASE"/>
    <property type="match status" value="1"/>
</dbReference>
<dbReference type="PIRSF" id="PIRSF004553">
    <property type="entry name" value="CHP00095"/>
    <property type="match status" value="1"/>
</dbReference>
<dbReference type="InterPro" id="IPR029063">
    <property type="entry name" value="SAM-dependent_MTases_sf"/>
</dbReference>
<evidence type="ECO:0000313" key="3">
    <source>
        <dbReference type="EMBL" id="MBO3117756.1"/>
    </source>
</evidence>
<proteinExistence type="predicted"/>
<dbReference type="SUPFAM" id="SSF53335">
    <property type="entry name" value="S-adenosyl-L-methionine-dependent methyltransferases"/>
    <property type="match status" value="1"/>
</dbReference>
<keyword evidence="1 3" id="KW-0489">Methyltransferase</keyword>
<dbReference type="Gene3D" id="3.40.50.150">
    <property type="entry name" value="Vaccinia Virus protein VP39"/>
    <property type="match status" value="1"/>
</dbReference>
<dbReference type="Proteomes" id="UP000676776">
    <property type="component" value="Unassembled WGS sequence"/>
</dbReference>
<sequence length="179" mass="20640">MRIISGQFKGRRITAPKKLPVRPTTDMAKEALFNILNNRYYFDELSVLDLFAGTGNISYEFASRGTQQIVAVDNNYGCIKFINETADLFEMPISTIKSDVYKYLENSKQKHTIIFADPPYNFEVDQFSRIPELVFENKLLEDNGLLIIEHSKHTDLSQLEKYTQTKHYGGNAFSFFESN</sequence>
<dbReference type="RefSeq" id="WP_208155114.1">
    <property type="nucleotide sequence ID" value="NZ_JAGEVF010000012.1"/>
</dbReference>
<dbReference type="EC" id="2.1.1.171" evidence="3"/>
<dbReference type="InterPro" id="IPR004398">
    <property type="entry name" value="RNA_MeTrfase_RsmD"/>
</dbReference>
<dbReference type="Pfam" id="PF03602">
    <property type="entry name" value="Cons_hypoth95"/>
    <property type="match status" value="1"/>
</dbReference>
<name>A0ABS3T4U0_9FLAO</name>
<evidence type="ECO:0000256" key="1">
    <source>
        <dbReference type="ARBA" id="ARBA00022603"/>
    </source>
</evidence>
<dbReference type="GO" id="GO:0052913">
    <property type="term" value="F:16S rRNA (guanine(966)-N(2))-methyltransferase activity"/>
    <property type="evidence" value="ECO:0007669"/>
    <property type="project" value="UniProtKB-EC"/>
</dbReference>
<keyword evidence="2 3" id="KW-0808">Transferase</keyword>
<dbReference type="PANTHER" id="PTHR43542">
    <property type="entry name" value="METHYLTRANSFERASE"/>
    <property type="match status" value="1"/>
</dbReference>
<organism evidence="3 4">
    <name type="scientific">Winogradskyella pelagia</name>
    <dbReference type="NCBI Taxonomy" id="2819984"/>
    <lineage>
        <taxon>Bacteria</taxon>
        <taxon>Pseudomonadati</taxon>
        <taxon>Bacteroidota</taxon>
        <taxon>Flavobacteriia</taxon>
        <taxon>Flavobacteriales</taxon>
        <taxon>Flavobacteriaceae</taxon>
        <taxon>Winogradskyella</taxon>
    </lineage>
</organism>
<dbReference type="CDD" id="cd02440">
    <property type="entry name" value="AdoMet_MTases"/>
    <property type="match status" value="1"/>
</dbReference>
<comment type="caution">
    <text evidence="3">The sequence shown here is derived from an EMBL/GenBank/DDBJ whole genome shotgun (WGS) entry which is preliminary data.</text>
</comment>
<dbReference type="InterPro" id="IPR002052">
    <property type="entry name" value="DNA_methylase_N6_adenine_CS"/>
</dbReference>
<dbReference type="EMBL" id="JAGEVF010000012">
    <property type="protein sequence ID" value="MBO3117756.1"/>
    <property type="molecule type" value="Genomic_DNA"/>
</dbReference>
<gene>
    <name evidence="3" type="primary">rsmD</name>
    <name evidence="3" type="ORF">J4050_13450</name>
</gene>
<evidence type="ECO:0000256" key="2">
    <source>
        <dbReference type="ARBA" id="ARBA00022679"/>
    </source>
</evidence>
<evidence type="ECO:0000313" key="4">
    <source>
        <dbReference type="Proteomes" id="UP000676776"/>
    </source>
</evidence>
<accession>A0ABS3T4U0</accession>